<dbReference type="PROSITE" id="PS51165">
    <property type="entry name" value="THUMP"/>
    <property type="match status" value="1"/>
</dbReference>
<sequence>MSASLETATSTAGGGNAGTATPAGVPESEAARKPGAHSVGPNELCVLMKLGEIVLKGSNRKLFERRLHNNIRNATRDLGDIRLSQRGSGVIVLRMPGASDAQVTELSERMRHVMGVVWVHLVRRVAKDVDTVTDVALSSMAGRSGSFAVRARRRDKRFPMTSSELAGYVGARIKERYDLPVNLKHPDNTVFIEVDKDEVFVFTEGIPGQGGLPAGMSGRALVLMSGGIDSPVAAHRMMRRGLKVDFLHFSGMPFTGPESIYKAYSLVRELDRFQVGSRLFVVPFGKAQQQLRTSGSERLQIIAQRRLMLKTAEAMADNLGAEALVTGDALGQVSSQTLTNMTALDDSVDLPILRPLIGMDKAEIMDQARDIGTLSISELPDEDCCTLLTPRQVETAANVGDLRQIEKRLDAEELAEYLVSTAQKHRPSFLGDSEPAAGATAAR</sequence>
<keyword evidence="4 18" id="KW-0808">Transferase</keyword>
<evidence type="ECO:0000256" key="8">
    <source>
        <dbReference type="ARBA" id="ARBA00022977"/>
    </source>
</evidence>
<dbReference type="CDD" id="cd01712">
    <property type="entry name" value="PPase_ThiI"/>
    <property type="match status" value="1"/>
</dbReference>
<comment type="catalytic activity">
    <reaction evidence="9 18">
        <text>[ThiI sulfur-carrier protein]-S-sulfanyl-L-cysteine + a uridine in tRNA + 2 reduced [2Fe-2S]-[ferredoxin] + ATP + H(+) = [ThiI sulfur-carrier protein]-L-cysteine + a 4-thiouridine in tRNA + 2 oxidized [2Fe-2S]-[ferredoxin] + AMP + diphosphate</text>
        <dbReference type="Rhea" id="RHEA:24176"/>
        <dbReference type="Rhea" id="RHEA-COMP:10000"/>
        <dbReference type="Rhea" id="RHEA-COMP:10001"/>
        <dbReference type="Rhea" id="RHEA-COMP:13337"/>
        <dbReference type="Rhea" id="RHEA-COMP:13338"/>
        <dbReference type="Rhea" id="RHEA-COMP:13339"/>
        <dbReference type="Rhea" id="RHEA-COMP:13340"/>
        <dbReference type="ChEBI" id="CHEBI:15378"/>
        <dbReference type="ChEBI" id="CHEBI:29950"/>
        <dbReference type="ChEBI" id="CHEBI:30616"/>
        <dbReference type="ChEBI" id="CHEBI:33019"/>
        <dbReference type="ChEBI" id="CHEBI:33737"/>
        <dbReference type="ChEBI" id="CHEBI:33738"/>
        <dbReference type="ChEBI" id="CHEBI:61963"/>
        <dbReference type="ChEBI" id="CHEBI:65315"/>
        <dbReference type="ChEBI" id="CHEBI:136798"/>
        <dbReference type="ChEBI" id="CHEBI:456215"/>
        <dbReference type="EC" id="2.8.1.4"/>
    </reaction>
</comment>
<comment type="subcellular location">
    <subcellularLocation>
        <location evidence="1 18">Cytoplasm</location>
    </subcellularLocation>
</comment>
<keyword evidence="6 18" id="KW-0067">ATP-binding</keyword>
<dbReference type="InterPro" id="IPR014729">
    <property type="entry name" value="Rossmann-like_a/b/a_fold"/>
</dbReference>
<comment type="pathway">
    <text evidence="18">Cofactor biosynthesis; thiamine diphosphate biosynthesis.</text>
</comment>
<dbReference type="Proteomes" id="UP000269198">
    <property type="component" value="Unassembled WGS sequence"/>
</dbReference>
<evidence type="ECO:0000256" key="15">
    <source>
        <dbReference type="ARBA" id="ARBA00075337"/>
    </source>
</evidence>
<evidence type="ECO:0000256" key="19">
    <source>
        <dbReference type="SAM" id="MobiDB-lite"/>
    </source>
</evidence>
<evidence type="ECO:0000313" key="21">
    <source>
        <dbReference type="EMBL" id="RNL86378.1"/>
    </source>
</evidence>
<accession>A0A3N0EES9</accession>
<dbReference type="GO" id="GO:0052837">
    <property type="term" value="P:thiazole biosynthetic process"/>
    <property type="evidence" value="ECO:0007669"/>
    <property type="project" value="TreeGrafter"/>
</dbReference>
<evidence type="ECO:0000313" key="22">
    <source>
        <dbReference type="Proteomes" id="UP000269198"/>
    </source>
</evidence>
<feature type="binding site" evidence="18">
    <location>
        <position position="305"/>
    </location>
    <ligand>
        <name>ATP</name>
        <dbReference type="ChEBI" id="CHEBI:30616"/>
    </ligand>
</feature>
<keyword evidence="7 18" id="KW-0694">RNA-binding</keyword>
<dbReference type="GO" id="GO:0002937">
    <property type="term" value="P:tRNA 4-thiouridine biosynthesis"/>
    <property type="evidence" value="ECO:0007669"/>
    <property type="project" value="TreeGrafter"/>
</dbReference>
<dbReference type="Gene3D" id="3.30.2130.30">
    <property type="match status" value="1"/>
</dbReference>
<dbReference type="Gene3D" id="3.40.50.620">
    <property type="entry name" value="HUPs"/>
    <property type="match status" value="1"/>
</dbReference>
<dbReference type="GO" id="GO:0005829">
    <property type="term" value="C:cytosol"/>
    <property type="evidence" value="ECO:0007669"/>
    <property type="project" value="TreeGrafter"/>
</dbReference>
<dbReference type="NCBIfam" id="TIGR00342">
    <property type="entry name" value="tRNA uracil 4-sulfurtransferase ThiI"/>
    <property type="match status" value="1"/>
</dbReference>
<keyword evidence="22" id="KW-1185">Reference proteome</keyword>
<evidence type="ECO:0000256" key="12">
    <source>
        <dbReference type="ARBA" id="ARBA00061472"/>
    </source>
</evidence>
<evidence type="ECO:0000256" key="6">
    <source>
        <dbReference type="ARBA" id="ARBA00022840"/>
    </source>
</evidence>
<name>A0A3N0EES9_9ACTN</name>
<comment type="caution">
    <text evidence="21">The sequence shown here is derived from an EMBL/GenBank/DDBJ whole genome shotgun (WGS) entry which is preliminary data.</text>
</comment>
<evidence type="ECO:0000256" key="17">
    <source>
        <dbReference type="ARBA" id="ARBA00080570"/>
    </source>
</evidence>
<feature type="binding site" evidence="18">
    <location>
        <position position="336"/>
    </location>
    <ligand>
        <name>ATP</name>
        <dbReference type="ChEBI" id="CHEBI:30616"/>
    </ligand>
</feature>
<dbReference type="InterPro" id="IPR054173">
    <property type="entry name" value="ThiI_fer"/>
</dbReference>
<feature type="binding site" evidence="18">
    <location>
        <begin position="223"/>
        <end position="224"/>
    </location>
    <ligand>
        <name>ATP</name>
        <dbReference type="ChEBI" id="CHEBI:30616"/>
    </ligand>
</feature>
<comment type="similarity">
    <text evidence="12 18">Belongs to the ThiI family.</text>
</comment>
<protein>
    <recommendedName>
        <fullName evidence="14 18">Probable tRNA sulfurtransferase</fullName>
        <ecNumber evidence="13 18">2.8.1.4</ecNumber>
    </recommendedName>
    <alternativeName>
        <fullName evidence="15 18">Sulfur carrier protein ThiS sulfurtransferase</fullName>
    </alternativeName>
    <alternativeName>
        <fullName evidence="16 18">Thiamine biosynthesis protein ThiI</fullName>
    </alternativeName>
    <alternativeName>
        <fullName evidence="17 18">tRNA 4-thiouridine synthase</fullName>
    </alternativeName>
</protein>
<comment type="catalytic activity">
    <reaction evidence="10 18">
        <text>[ThiS sulfur-carrier protein]-C-terminal Gly-Gly-AMP + S-sulfanyl-L-cysteinyl-[cysteine desulfurase] + AH2 = [ThiS sulfur-carrier protein]-C-terminal-Gly-aminoethanethioate + L-cysteinyl-[cysteine desulfurase] + A + AMP + 2 H(+)</text>
        <dbReference type="Rhea" id="RHEA:43340"/>
        <dbReference type="Rhea" id="RHEA-COMP:12157"/>
        <dbReference type="Rhea" id="RHEA-COMP:12158"/>
        <dbReference type="Rhea" id="RHEA-COMP:12910"/>
        <dbReference type="Rhea" id="RHEA-COMP:19908"/>
        <dbReference type="ChEBI" id="CHEBI:13193"/>
        <dbReference type="ChEBI" id="CHEBI:15378"/>
        <dbReference type="ChEBI" id="CHEBI:17499"/>
        <dbReference type="ChEBI" id="CHEBI:29950"/>
        <dbReference type="ChEBI" id="CHEBI:61963"/>
        <dbReference type="ChEBI" id="CHEBI:90618"/>
        <dbReference type="ChEBI" id="CHEBI:232372"/>
        <dbReference type="ChEBI" id="CHEBI:456215"/>
    </reaction>
</comment>
<evidence type="ECO:0000256" key="7">
    <source>
        <dbReference type="ARBA" id="ARBA00022884"/>
    </source>
</evidence>
<dbReference type="SUPFAM" id="SSF52402">
    <property type="entry name" value="Adenine nucleotide alpha hydrolases-like"/>
    <property type="match status" value="1"/>
</dbReference>
<dbReference type="InterPro" id="IPR050102">
    <property type="entry name" value="tRNA_sulfurtransferase_ThiI"/>
</dbReference>
<feature type="domain" description="THUMP" evidence="20">
    <location>
        <begin position="104"/>
        <end position="205"/>
    </location>
</feature>
<evidence type="ECO:0000256" key="13">
    <source>
        <dbReference type="ARBA" id="ARBA00066827"/>
    </source>
</evidence>
<evidence type="ECO:0000256" key="10">
    <source>
        <dbReference type="ARBA" id="ARBA00052330"/>
    </source>
</evidence>
<gene>
    <name evidence="18 21" type="primary">thiI</name>
    <name evidence="21" type="ORF">EFW17_03975</name>
</gene>
<dbReference type="Pfam" id="PF22025">
    <property type="entry name" value="ThiI_fer"/>
    <property type="match status" value="1"/>
</dbReference>
<keyword evidence="5 18" id="KW-0547">Nucleotide-binding</keyword>
<reference evidence="21 22" key="1">
    <citation type="submission" date="2018-11" db="EMBL/GenBank/DDBJ databases">
        <title>The genome draft of YIM 96095.</title>
        <authorList>
            <person name="Tang S.-K."/>
            <person name="Chunyu W.-X."/>
            <person name="Feng Y.-Z."/>
        </authorList>
    </citation>
    <scope>NUCLEOTIDE SEQUENCE [LARGE SCALE GENOMIC DNA]</scope>
    <source>
        <strain evidence="21 22">YIM 96095</strain>
    </source>
</reference>
<dbReference type="InterPro" id="IPR049962">
    <property type="entry name" value="THUMP_ThiI"/>
</dbReference>
<dbReference type="InterPro" id="IPR049961">
    <property type="entry name" value="ThiI_N"/>
</dbReference>
<dbReference type="InterPro" id="IPR020536">
    <property type="entry name" value="ThiI_AANH"/>
</dbReference>
<dbReference type="HAMAP" id="MF_00021">
    <property type="entry name" value="ThiI"/>
    <property type="match status" value="1"/>
</dbReference>
<organism evidence="21 22">
    <name type="scientific">Halostreptopolyspora alba</name>
    <dbReference type="NCBI Taxonomy" id="2487137"/>
    <lineage>
        <taxon>Bacteria</taxon>
        <taxon>Bacillati</taxon>
        <taxon>Actinomycetota</taxon>
        <taxon>Actinomycetes</taxon>
        <taxon>Streptosporangiales</taxon>
        <taxon>Nocardiopsidaceae</taxon>
        <taxon>Halostreptopolyspora</taxon>
    </lineage>
</organism>
<keyword evidence="2 18" id="KW-0963">Cytoplasm</keyword>
<dbReference type="GO" id="GO:0009229">
    <property type="term" value="P:thiamine diphosphate biosynthetic process"/>
    <property type="evidence" value="ECO:0007669"/>
    <property type="project" value="UniProtKB-UniRule"/>
</dbReference>
<proteinExistence type="inferred from homology"/>
<dbReference type="PANTHER" id="PTHR43209">
    <property type="entry name" value="TRNA SULFURTRANSFERASE"/>
    <property type="match status" value="1"/>
</dbReference>
<evidence type="ECO:0000256" key="3">
    <source>
        <dbReference type="ARBA" id="ARBA00022555"/>
    </source>
</evidence>
<evidence type="ECO:0000256" key="5">
    <source>
        <dbReference type="ARBA" id="ARBA00022741"/>
    </source>
</evidence>
<evidence type="ECO:0000256" key="16">
    <source>
        <dbReference type="ARBA" id="ARBA00077849"/>
    </source>
</evidence>
<dbReference type="GO" id="GO:0140741">
    <property type="term" value="F:tRNA-uracil-4 sulfurtransferase activity"/>
    <property type="evidence" value="ECO:0007669"/>
    <property type="project" value="UniProtKB-EC"/>
</dbReference>
<dbReference type="EC" id="2.8.1.4" evidence="13 18"/>
<evidence type="ECO:0000256" key="2">
    <source>
        <dbReference type="ARBA" id="ARBA00022490"/>
    </source>
</evidence>
<dbReference type="Pfam" id="PF02926">
    <property type="entry name" value="THUMP"/>
    <property type="match status" value="1"/>
</dbReference>
<dbReference type="Pfam" id="PF02568">
    <property type="entry name" value="ThiI"/>
    <property type="match status" value="1"/>
</dbReference>
<evidence type="ECO:0000256" key="9">
    <source>
        <dbReference type="ARBA" id="ARBA00050570"/>
    </source>
</evidence>
<feature type="binding site" evidence="18">
    <location>
        <position position="327"/>
    </location>
    <ligand>
        <name>ATP</name>
        <dbReference type="ChEBI" id="CHEBI:30616"/>
    </ligand>
</feature>
<dbReference type="CDD" id="cd11716">
    <property type="entry name" value="THUMP_ThiI"/>
    <property type="match status" value="1"/>
</dbReference>
<dbReference type="GO" id="GO:0005524">
    <property type="term" value="F:ATP binding"/>
    <property type="evidence" value="ECO:0007669"/>
    <property type="project" value="UniProtKB-UniRule"/>
</dbReference>
<dbReference type="AlphaFoldDB" id="A0A3N0EES9"/>
<keyword evidence="8 18" id="KW-0784">Thiamine biosynthesis</keyword>
<dbReference type="GO" id="GO:0009228">
    <property type="term" value="P:thiamine biosynthetic process"/>
    <property type="evidence" value="ECO:0007669"/>
    <property type="project" value="UniProtKB-KW"/>
</dbReference>
<evidence type="ECO:0000256" key="14">
    <source>
        <dbReference type="ARBA" id="ARBA00071867"/>
    </source>
</evidence>
<dbReference type="InterPro" id="IPR004114">
    <property type="entry name" value="THUMP_dom"/>
</dbReference>
<keyword evidence="3 18" id="KW-0820">tRNA-binding</keyword>
<dbReference type="EMBL" id="RJMB01000003">
    <property type="protein sequence ID" value="RNL86378.1"/>
    <property type="molecule type" value="Genomic_DNA"/>
</dbReference>
<evidence type="ECO:0000259" key="20">
    <source>
        <dbReference type="PROSITE" id="PS51165"/>
    </source>
</evidence>
<comment type="function">
    <text evidence="11 18">Catalyzes the ATP-dependent transfer of a sulfur to tRNA to produce 4-thiouridine in position 8 of tRNAs, which functions as a near-UV photosensor. Also catalyzes the transfer of sulfur to the sulfur carrier protein ThiS, forming ThiS-thiocarboxylate. This is a step in the synthesis of thiazole, in the thiamine biosynthesis pathway. The sulfur is donated as persulfide by IscS.</text>
</comment>
<dbReference type="PANTHER" id="PTHR43209:SF1">
    <property type="entry name" value="TRNA SULFURTRANSFERASE"/>
    <property type="match status" value="1"/>
</dbReference>
<dbReference type="SMART" id="SM00981">
    <property type="entry name" value="THUMP"/>
    <property type="match status" value="1"/>
</dbReference>
<dbReference type="InterPro" id="IPR003720">
    <property type="entry name" value="tRNA_STrfase"/>
</dbReference>
<evidence type="ECO:0000256" key="1">
    <source>
        <dbReference type="ARBA" id="ARBA00004496"/>
    </source>
</evidence>
<feature type="region of interest" description="Disordered" evidence="19">
    <location>
        <begin position="1"/>
        <end position="38"/>
    </location>
</feature>
<dbReference type="OrthoDB" id="9773948at2"/>
<evidence type="ECO:0000256" key="4">
    <source>
        <dbReference type="ARBA" id="ARBA00022679"/>
    </source>
</evidence>
<feature type="binding site" evidence="18">
    <location>
        <begin position="248"/>
        <end position="249"/>
    </location>
    <ligand>
        <name>ATP</name>
        <dbReference type="ChEBI" id="CHEBI:30616"/>
    </ligand>
</feature>
<dbReference type="UniPathway" id="UPA00060"/>
<evidence type="ECO:0000256" key="18">
    <source>
        <dbReference type="HAMAP-Rule" id="MF_00021"/>
    </source>
</evidence>
<dbReference type="FunFam" id="3.40.50.620:FF:000053">
    <property type="entry name" value="Probable tRNA sulfurtransferase"/>
    <property type="match status" value="1"/>
</dbReference>
<dbReference type="SUPFAM" id="SSF143437">
    <property type="entry name" value="THUMP domain-like"/>
    <property type="match status" value="1"/>
</dbReference>
<evidence type="ECO:0000256" key="11">
    <source>
        <dbReference type="ARBA" id="ARBA00058382"/>
    </source>
</evidence>
<dbReference type="RefSeq" id="WP_123199905.1">
    <property type="nucleotide sequence ID" value="NZ_RJMB01000003.1"/>
</dbReference>
<dbReference type="GO" id="GO:0000049">
    <property type="term" value="F:tRNA binding"/>
    <property type="evidence" value="ECO:0007669"/>
    <property type="project" value="UniProtKB-UniRule"/>
</dbReference>
<dbReference type="GO" id="GO:0004810">
    <property type="term" value="F:CCA tRNA nucleotidyltransferase activity"/>
    <property type="evidence" value="ECO:0007669"/>
    <property type="project" value="InterPro"/>
</dbReference>